<dbReference type="OrthoDB" id="9797743at2"/>
<protein>
    <recommendedName>
        <fullName evidence="3">HAD family hydrolase</fullName>
    </recommendedName>
</protein>
<organism evidence="1 2">
    <name type="scientific">Synechococcus elongatus (strain ATCC 33912 / PCC 7942 / FACHB-805)</name>
    <name type="common">Anacystis nidulans R2</name>
    <dbReference type="NCBI Taxonomy" id="1140"/>
    <lineage>
        <taxon>Bacteria</taxon>
        <taxon>Bacillati</taxon>
        <taxon>Cyanobacteriota</taxon>
        <taxon>Cyanophyceae</taxon>
        <taxon>Synechococcales</taxon>
        <taxon>Synechococcaceae</taxon>
        <taxon>Synechococcus</taxon>
    </lineage>
</organism>
<evidence type="ECO:0000313" key="2">
    <source>
        <dbReference type="Proteomes" id="UP000889800"/>
    </source>
</evidence>
<reference evidence="2" key="1">
    <citation type="submission" date="2005-08" db="EMBL/GenBank/DDBJ databases">
        <title>Complete sequence of chromosome 1 of Synechococcus elongatus PCC 7942.</title>
        <authorList>
            <consortium name="US DOE Joint Genome Institute"/>
            <person name="Copeland A."/>
            <person name="Lucas S."/>
            <person name="Lapidus A."/>
            <person name="Barry K."/>
            <person name="Detter J.C."/>
            <person name="Glavina T."/>
            <person name="Hammon N."/>
            <person name="Israni S."/>
            <person name="Pitluck S."/>
            <person name="Schmutz J."/>
            <person name="Larimer F."/>
            <person name="Land M."/>
            <person name="Kyrpides N."/>
            <person name="Lykidis A."/>
            <person name="Richardson P."/>
        </authorList>
    </citation>
    <scope>NUCLEOTIDE SEQUENCE [LARGE SCALE GENOMIC DNA]</scope>
    <source>
        <strain evidence="2">ATCC 33912 / PCC 7942 / FACHB-805</strain>
    </source>
</reference>
<name>Q31QE4_SYNE7</name>
<evidence type="ECO:0008006" key="3">
    <source>
        <dbReference type="Google" id="ProtNLM"/>
    </source>
</evidence>
<dbReference type="GO" id="GO:0006281">
    <property type="term" value="P:DNA repair"/>
    <property type="evidence" value="ECO:0007669"/>
    <property type="project" value="TreeGrafter"/>
</dbReference>
<dbReference type="eggNOG" id="COG0546">
    <property type="taxonomic scope" value="Bacteria"/>
</dbReference>
<evidence type="ECO:0000313" key="1">
    <source>
        <dbReference type="EMBL" id="ABB56725.1"/>
    </source>
</evidence>
<sequence>MWRLPLRSLLDAVALAMPVLQFRDQRSGDRWQISVQALLFDKDGTLANSEAFLQRLVLARYGAIAAQVPDLTTDLLLSWGYRQERVDPAGLMAIGSRQENLIAAASAIAAQGYSWPRALDLAEKSFRRGDAACEPKAAQTPPIAGIQKLLSQARSLGLKIAVISADSEAQIQSFLDCHQLRDFVDLIWGCDRRPSKPDPAAVLTVCQQLNVDPSTAVVIGDADSDLRMAAGAGVAAIAAAWGWSQAPIFEAITPIVTDVEDLKLLRDASSGDRPPRI</sequence>
<dbReference type="InterPro" id="IPR023214">
    <property type="entry name" value="HAD_sf"/>
</dbReference>
<dbReference type="EMBL" id="CP000100">
    <property type="protein sequence ID" value="ABB56725.1"/>
    <property type="molecule type" value="Genomic_DNA"/>
</dbReference>
<dbReference type="STRING" id="1140.Synpcc7942_0693"/>
<dbReference type="BioCyc" id="SYNEL:SYNPCC7942_0693-MONOMER"/>
<dbReference type="InterPro" id="IPR006439">
    <property type="entry name" value="HAD-SF_hydro_IA"/>
</dbReference>
<keyword evidence="2" id="KW-1185">Reference proteome</keyword>
<dbReference type="Gene3D" id="1.10.150.240">
    <property type="entry name" value="Putative phosphatase, domain 2"/>
    <property type="match status" value="1"/>
</dbReference>
<dbReference type="Proteomes" id="UP000889800">
    <property type="component" value="Chromosome"/>
</dbReference>
<dbReference type="InterPro" id="IPR023198">
    <property type="entry name" value="PGP-like_dom2"/>
</dbReference>
<dbReference type="SUPFAM" id="SSF56784">
    <property type="entry name" value="HAD-like"/>
    <property type="match status" value="1"/>
</dbReference>
<dbReference type="AlphaFoldDB" id="Q31QE4"/>
<dbReference type="NCBIfam" id="TIGR01509">
    <property type="entry name" value="HAD-SF-IA-v3"/>
    <property type="match status" value="1"/>
</dbReference>
<gene>
    <name evidence="1" type="ordered locus">Synpcc7942_0693</name>
</gene>
<dbReference type="GO" id="GO:0008967">
    <property type="term" value="F:phosphoglycolate phosphatase activity"/>
    <property type="evidence" value="ECO:0007669"/>
    <property type="project" value="TreeGrafter"/>
</dbReference>
<dbReference type="Pfam" id="PF00702">
    <property type="entry name" value="Hydrolase"/>
    <property type="match status" value="1"/>
</dbReference>
<proteinExistence type="predicted"/>
<dbReference type="InterPro" id="IPR036412">
    <property type="entry name" value="HAD-like_sf"/>
</dbReference>
<dbReference type="SFLD" id="SFLDG01129">
    <property type="entry name" value="C1.5:_HAD__Beta-PGM__Phosphata"/>
    <property type="match status" value="1"/>
</dbReference>
<dbReference type="KEGG" id="syf:Synpcc7942_0693"/>
<dbReference type="SFLD" id="SFLDS00003">
    <property type="entry name" value="Haloacid_Dehalogenase"/>
    <property type="match status" value="1"/>
</dbReference>
<dbReference type="InterPro" id="IPR050155">
    <property type="entry name" value="HAD-like_hydrolase_sf"/>
</dbReference>
<dbReference type="NCBIfam" id="TIGR01549">
    <property type="entry name" value="HAD-SF-IA-v1"/>
    <property type="match status" value="1"/>
</dbReference>
<accession>Q31QE4</accession>
<dbReference type="PaxDb" id="1140-Synpcc7942_0693"/>
<dbReference type="RefSeq" id="WP_011377686.1">
    <property type="nucleotide sequence ID" value="NZ_JACJTX010000005.1"/>
</dbReference>
<dbReference type="PANTHER" id="PTHR43434:SF1">
    <property type="entry name" value="PHOSPHOGLYCOLATE PHOSPHATASE"/>
    <property type="match status" value="1"/>
</dbReference>
<dbReference type="HOGENOM" id="CLU_045011_16_1_3"/>
<dbReference type="Gene3D" id="3.40.50.1000">
    <property type="entry name" value="HAD superfamily/HAD-like"/>
    <property type="match status" value="1"/>
</dbReference>
<dbReference type="GO" id="GO:0005829">
    <property type="term" value="C:cytosol"/>
    <property type="evidence" value="ECO:0007669"/>
    <property type="project" value="TreeGrafter"/>
</dbReference>
<dbReference type="PANTHER" id="PTHR43434">
    <property type="entry name" value="PHOSPHOGLYCOLATE PHOSPHATASE"/>
    <property type="match status" value="1"/>
</dbReference>